<dbReference type="eggNOG" id="ENOG502QV50">
    <property type="taxonomic scope" value="Eukaryota"/>
</dbReference>
<dbReference type="InterPro" id="IPR001128">
    <property type="entry name" value="Cyt_P450"/>
</dbReference>
<keyword evidence="3" id="KW-0408">Iron</keyword>
<dbReference type="SUPFAM" id="SSF48264">
    <property type="entry name" value="Cytochrome P450"/>
    <property type="match status" value="1"/>
</dbReference>
<evidence type="ECO:0008006" key="7">
    <source>
        <dbReference type="Google" id="ProtNLM"/>
    </source>
</evidence>
<evidence type="ECO:0000256" key="2">
    <source>
        <dbReference type="ARBA" id="ARBA00022723"/>
    </source>
</evidence>
<keyword evidence="2" id="KW-0479">Metal-binding</keyword>
<dbReference type="CDD" id="cd11071">
    <property type="entry name" value="CYP74"/>
    <property type="match status" value="1"/>
</dbReference>
<dbReference type="GO" id="GO:0020037">
    <property type="term" value="F:heme binding"/>
    <property type="evidence" value="ECO:0007669"/>
    <property type="project" value="InterPro"/>
</dbReference>
<dbReference type="OMA" id="QLPMKPI"/>
<evidence type="ECO:0000256" key="3">
    <source>
        <dbReference type="ARBA" id="ARBA00023004"/>
    </source>
</evidence>
<reference evidence="5 6" key="1">
    <citation type="journal article" date="2013" name="Proc. Natl. Acad. Sci. U.S.A.">
        <title>Fine-scale variation in meiotic recombination in Mimulus inferred from population shotgun sequencing.</title>
        <authorList>
            <person name="Hellsten U."/>
            <person name="Wright K.M."/>
            <person name="Jenkins J."/>
            <person name="Shu S."/>
            <person name="Yuan Y."/>
            <person name="Wessler S.R."/>
            <person name="Schmutz J."/>
            <person name="Willis J.H."/>
            <person name="Rokhsar D.S."/>
        </authorList>
    </citation>
    <scope>NUCLEOTIDE SEQUENCE [LARGE SCALE GENOMIC DNA]</scope>
    <source>
        <strain evidence="6">cv. DUN x IM62</strain>
    </source>
</reference>
<dbReference type="PANTHER" id="PTHR24286:SF302">
    <property type="entry name" value="ALLENE OXIDE SYNTHASE 2"/>
    <property type="match status" value="1"/>
</dbReference>
<proteinExistence type="predicted"/>
<evidence type="ECO:0000256" key="4">
    <source>
        <dbReference type="ARBA" id="ARBA00023239"/>
    </source>
</evidence>
<dbReference type="STRING" id="4155.A0A022RQ73"/>
<dbReference type="InterPro" id="IPR036396">
    <property type="entry name" value="Cyt_P450_sf"/>
</dbReference>
<evidence type="ECO:0000313" key="6">
    <source>
        <dbReference type="Proteomes" id="UP000030748"/>
    </source>
</evidence>
<keyword evidence="4" id="KW-0456">Lyase</keyword>
<evidence type="ECO:0000313" key="5">
    <source>
        <dbReference type="EMBL" id="EYU42637.1"/>
    </source>
</evidence>
<dbReference type="Gene3D" id="1.10.630.10">
    <property type="entry name" value="Cytochrome P450"/>
    <property type="match status" value="1"/>
</dbReference>
<dbReference type="OrthoDB" id="2789670at2759"/>
<dbReference type="FunFam" id="1.10.630.10:FF:000024">
    <property type="entry name" value="Allene oxide synthase, chloroplastic"/>
    <property type="match status" value="1"/>
</dbReference>
<dbReference type="Pfam" id="PF00067">
    <property type="entry name" value="p450"/>
    <property type="match status" value="1"/>
</dbReference>
<dbReference type="GO" id="GO:0005506">
    <property type="term" value="F:iron ion binding"/>
    <property type="evidence" value="ECO:0007669"/>
    <property type="project" value="InterPro"/>
</dbReference>
<organism evidence="5 6">
    <name type="scientific">Erythranthe guttata</name>
    <name type="common">Yellow monkey flower</name>
    <name type="synonym">Mimulus guttatus</name>
    <dbReference type="NCBI Taxonomy" id="4155"/>
    <lineage>
        <taxon>Eukaryota</taxon>
        <taxon>Viridiplantae</taxon>
        <taxon>Streptophyta</taxon>
        <taxon>Embryophyta</taxon>
        <taxon>Tracheophyta</taxon>
        <taxon>Spermatophyta</taxon>
        <taxon>Magnoliopsida</taxon>
        <taxon>eudicotyledons</taxon>
        <taxon>Gunneridae</taxon>
        <taxon>Pentapetalae</taxon>
        <taxon>asterids</taxon>
        <taxon>lamiids</taxon>
        <taxon>Lamiales</taxon>
        <taxon>Phrymaceae</taxon>
        <taxon>Erythranthe</taxon>
    </lineage>
</organism>
<dbReference type="KEGG" id="egt:105952067"/>
<dbReference type="PhylomeDB" id="A0A022RQ73"/>
<dbReference type="GO" id="GO:0004497">
    <property type="term" value="F:monooxygenase activity"/>
    <property type="evidence" value="ECO:0000318"/>
    <property type="project" value="GO_Central"/>
</dbReference>
<dbReference type="GO" id="GO:0016705">
    <property type="term" value="F:oxidoreductase activity, acting on paired donors, with incorporation or reduction of molecular oxygen"/>
    <property type="evidence" value="ECO:0007669"/>
    <property type="project" value="InterPro"/>
</dbReference>
<dbReference type="AlphaFoldDB" id="A0A022RQ73"/>
<keyword evidence="1" id="KW-0349">Heme</keyword>
<gene>
    <name evidence="5" type="ORF">MIMGU_mgv1a005446mg</name>
</gene>
<dbReference type="EMBL" id="KI630281">
    <property type="protein sequence ID" value="EYU42637.1"/>
    <property type="molecule type" value="Genomic_DNA"/>
</dbReference>
<keyword evidence="6" id="KW-1185">Reference proteome</keyword>
<protein>
    <recommendedName>
        <fullName evidence="7">Allene oxide synthase</fullName>
    </recommendedName>
</protein>
<name>A0A022RQ73_ERYGU</name>
<dbReference type="GO" id="GO:0006631">
    <property type="term" value="P:fatty acid metabolic process"/>
    <property type="evidence" value="ECO:0007669"/>
    <property type="project" value="UniProtKB-ARBA"/>
</dbReference>
<dbReference type="GO" id="GO:0016829">
    <property type="term" value="F:lyase activity"/>
    <property type="evidence" value="ECO:0007669"/>
    <property type="project" value="UniProtKB-KW"/>
</dbReference>
<sequence>MSTENLPLKEIPGSYGLPFFGPIRDRFDFFYKQGQDEFFRARVKKYNSTVFRVNVRPGPFNAKDSKVVVLLDAVSFPVLFDVSKVEKRDVFTGTFMPSTHFTGGYRVCSYLDPSEPKHAILKSFFLSFLSRAHKSLIPTFRSSVGHMFVDLEEELAVKGQAEGAGFNAVSDKMSFDFLFRLFGDGKSSYETSVGGGGNGNLDKWLLFQLAPLVTLGLKWLPNFLEDFVLHTFPLPFWAVKSGYEKVHDAFRDAAAALLDEAAKTMSPVIISKDEATHNLLFLTGFNAYGGMKVLFPALLKYIGAAGEDLHRRLAAEIRAVVKEEGGKVTLAAVNKMSLTKSVAWEVMRIEPPVAYQFGRAKHDITVASHTAAFVIKRGEMICGYQPFATKDPEIFESPEDFVANRFVGEEGEKLIKYVLWSNGREDEDPTAANKQCPAKDMVVLLARMMVVEFFLKYDTFTVESGTLLLGTSVTVKSLTNATW</sequence>
<accession>A0A022RQ73</accession>
<dbReference type="PANTHER" id="PTHR24286">
    <property type="entry name" value="CYTOCHROME P450 26"/>
    <property type="match status" value="1"/>
</dbReference>
<evidence type="ECO:0000256" key="1">
    <source>
        <dbReference type="ARBA" id="ARBA00022617"/>
    </source>
</evidence>
<dbReference type="Proteomes" id="UP000030748">
    <property type="component" value="Unassembled WGS sequence"/>
</dbReference>